<dbReference type="Pfam" id="PF12947">
    <property type="entry name" value="EGF_3"/>
    <property type="match status" value="1"/>
</dbReference>
<keyword evidence="12" id="KW-0675">Receptor</keyword>
<dbReference type="Gene3D" id="1.25.40.610">
    <property type="match status" value="1"/>
</dbReference>
<keyword evidence="3 15" id="KW-0245">EGF-like domain</keyword>
<dbReference type="InterPro" id="IPR017983">
    <property type="entry name" value="GPCR_2_secretin-like_CS"/>
</dbReference>
<dbReference type="PROSITE" id="PS50261">
    <property type="entry name" value="G_PROTEIN_RECEP_F2_4"/>
    <property type="match status" value="1"/>
</dbReference>
<keyword evidence="10 16" id="KW-0472">Membrane</keyword>
<dbReference type="Gene3D" id="1.20.1070.10">
    <property type="entry name" value="Rhodopsin 7-helix transmembrane proteins"/>
    <property type="match status" value="1"/>
</dbReference>
<dbReference type="SMART" id="SM00060">
    <property type="entry name" value="FN3"/>
    <property type="match status" value="1"/>
</dbReference>
<dbReference type="InterPro" id="IPR036116">
    <property type="entry name" value="FN3_sf"/>
</dbReference>
<organism evidence="22 23">
    <name type="scientific">Porites lobata</name>
    <dbReference type="NCBI Taxonomy" id="104759"/>
    <lineage>
        <taxon>Eukaryota</taxon>
        <taxon>Metazoa</taxon>
        <taxon>Cnidaria</taxon>
        <taxon>Anthozoa</taxon>
        <taxon>Hexacorallia</taxon>
        <taxon>Scleractinia</taxon>
        <taxon>Fungiina</taxon>
        <taxon>Poritidae</taxon>
        <taxon>Porites</taxon>
    </lineage>
</organism>
<dbReference type="SMART" id="SM00179">
    <property type="entry name" value="EGF_CA"/>
    <property type="match status" value="1"/>
</dbReference>
<comment type="subcellular location">
    <subcellularLocation>
        <location evidence="1">Cell membrane</location>
        <topology evidence="1">Multi-pass membrane protein</topology>
    </subcellularLocation>
</comment>
<dbReference type="SMART" id="SM00008">
    <property type="entry name" value="HormR"/>
    <property type="match status" value="1"/>
</dbReference>
<feature type="transmembrane region" description="Helical" evidence="16">
    <location>
        <begin position="871"/>
        <end position="890"/>
    </location>
</feature>
<dbReference type="PROSITE" id="PS50026">
    <property type="entry name" value="EGF_3"/>
    <property type="match status" value="1"/>
</dbReference>
<feature type="transmembrane region" description="Helical" evidence="16">
    <location>
        <begin position="838"/>
        <end position="864"/>
    </location>
</feature>
<dbReference type="InterPro" id="IPR013320">
    <property type="entry name" value="ConA-like_dom_sf"/>
</dbReference>
<evidence type="ECO:0000256" key="16">
    <source>
        <dbReference type="SAM" id="Phobius"/>
    </source>
</evidence>
<dbReference type="Pfam" id="PF00041">
    <property type="entry name" value="fn3"/>
    <property type="match status" value="1"/>
</dbReference>
<protein>
    <submittedName>
        <fullName evidence="22">Uncharacterized protein</fullName>
    </submittedName>
</protein>
<dbReference type="InterPro" id="IPR024731">
    <property type="entry name" value="NELL2-like_EGF"/>
</dbReference>
<evidence type="ECO:0000256" key="4">
    <source>
        <dbReference type="ARBA" id="ARBA00022553"/>
    </source>
</evidence>
<dbReference type="InterPro" id="IPR057244">
    <property type="entry name" value="GAIN_B"/>
</dbReference>
<dbReference type="Pfam" id="PF01825">
    <property type="entry name" value="GPS"/>
    <property type="match status" value="1"/>
</dbReference>
<dbReference type="PROSITE" id="PS50221">
    <property type="entry name" value="GAIN_B"/>
    <property type="match status" value="1"/>
</dbReference>
<dbReference type="InterPro" id="IPR001881">
    <property type="entry name" value="EGF-like_Ca-bd_dom"/>
</dbReference>
<dbReference type="EMBL" id="CALNXK010000134">
    <property type="protein sequence ID" value="CAH3165749.1"/>
    <property type="molecule type" value="Genomic_DNA"/>
</dbReference>
<dbReference type="InterPro" id="IPR000742">
    <property type="entry name" value="EGF"/>
</dbReference>
<feature type="transmembrane region" description="Helical" evidence="16">
    <location>
        <begin position="902"/>
        <end position="931"/>
    </location>
</feature>
<dbReference type="Pfam" id="PF02793">
    <property type="entry name" value="HRM"/>
    <property type="match status" value="1"/>
</dbReference>
<dbReference type="Pfam" id="PF13385">
    <property type="entry name" value="Laminin_G_3"/>
    <property type="match status" value="1"/>
</dbReference>
<dbReference type="Gene3D" id="2.60.40.10">
    <property type="entry name" value="Immunoglobulins"/>
    <property type="match status" value="1"/>
</dbReference>
<gene>
    <name evidence="22" type="ORF">PLOB_00007308</name>
</gene>
<evidence type="ECO:0000256" key="5">
    <source>
        <dbReference type="ARBA" id="ARBA00022692"/>
    </source>
</evidence>
<dbReference type="SMART" id="SM00303">
    <property type="entry name" value="GPS"/>
    <property type="match status" value="1"/>
</dbReference>
<dbReference type="PROSITE" id="PS01186">
    <property type="entry name" value="EGF_2"/>
    <property type="match status" value="1"/>
</dbReference>
<keyword evidence="2" id="KW-1003">Cell membrane</keyword>
<dbReference type="SMART" id="SM00181">
    <property type="entry name" value="EGF"/>
    <property type="match status" value="1"/>
</dbReference>
<dbReference type="InterPro" id="IPR036445">
    <property type="entry name" value="GPCR_2_extracell_dom_sf"/>
</dbReference>
<feature type="transmembrane region" description="Helical" evidence="16">
    <location>
        <begin position="982"/>
        <end position="1004"/>
    </location>
</feature>
<keyword evidence="13" id="KW-0325">Glycoprotein</keyword>
<evidence type="ECO:0000256" key="10">
    <source>
        <dbReference type="ARBA" id="ARBA00023136"/>
    </source>
</evidence>
<evidence type="ECO:0000259" key="18">
    <source>
        <dbReference type="PROSITE" id="PS50221"/>
    </source>
</evidence>
<dbReference type="InterPro" id="IPR003961">
    <property type="entry name" value="FN3_dom"/>
</dbReference>
<evidence type="ECO:0000256" key="3">
    <source>
        <dbReference type="ARBA" id="ARBA00022536"/>
    </source>
</evidence>
<dbReference type="InterPro" id="IPR013783">
    <property type="entry name" value="Ig-like_fold"/>
</dbReference>
<name>A0ABN8QJH5_9CNID</name>
<evidence type="ECO:0000256" key="12">
    <source>
        <dbReference type="ARBA" id="ARBA00023170"/>
    </source>
</evidence>
<dbReference type="SUPFAM" id="SSF111418">
    <property type="entry name" value="Hormone receptor domain"/>
    <property type="match status" value="1"/>
</dbReference>
<dbReference type="PROSITE" id="PS00650">
    <property type="entry name" value="G_PROTEIN_RECEP_F2_2"/>
    <property type="match status" value="1"/>
</dbReference>
<evidence type="ECO:0000256" key="6">
    <source>
        <dbReference type="ARBA" id="ARBA00022729"/>
    </source>
</evidence>
<dbReference type="Gene3D" id="2.10.25.10">
    <property type="entry name" value="Laminin"/>
    <property type="match status" value="1"/>
</dbReference>
<proteinExistence type="predicted"/>
<keyword evidence="23" id="KW-1185">Reference proteome</keyword>
<dbReference type="SUPFAM" id="SSF49265">
    <property type="entry name" value="Fibronectin type III"/>
    <property type="match status" value="1"/>
</dbReference>
<dbReference type="PROSITE" id="PS50853">
    <property type="entry name" value="FN3"/>
    <property type="match status" value="1"/>
</dbReference>
<keyword evidence="14" id="KW-0807">Transducer</keyword>
<dbReference type="PROSITE" id="PS50227">
    <property type="entry name" value="G_PROTEIN_RECEP_F2_3"/>
    <property type="match status" value="1"/>
</dbReference>
<dbReference type="SUPFAM" id="SSF49899">
    <property type="entry name" value="Concanavalin A-like lectins/glucanases"/>
    <property type="match status" value="1"/>
</dbReference>
<dbReference type="PROSITE" id="PS00010">
    <property type="entry name" value="ASX_HYDROXYL"/>
    <property type="match status" value="1"/>
</dbReference>
<comment type="caution">
    <text evidence="22">The sequence shown here is derived from an EMBL/GenBank/DDBJ whole genome shotgun (WGS) entry which is preliminary data.</text>
</comment>
<keyword evidence="11" id="KW-1015">Disulfide bond</keyword>
<evidence type="ECO:0000256" key="14">
    <source>
        <dbReference type="ARBA" id="ARBA00023224"/>
    </source>
</evidence>
<evidence type="ECO:0000256" key="15">
    <source>
        <dbReference type="PROSITE-ProRule" id="PRU00076"/>
    </source>
</evidence>
<dbReference type="Gene3D" id="2.60.120.200">
    <property type="match status" value="1"/>
</dbReference>
<evidence type="ECO:0000259" key="17">
    <source>
        <dbReference type="PROSITE" id="PS50026"/>
    </source>
</evidence>
<dbReference type="InterPro" id="IPR000203">
    <property type="entry name" value="GPS"/>
</dbReference>
<evidence type="ECO:0000259" key="20">
    <source>
        <dbReference type="PROSITE" id="PS50261"/>
    </source>
</evidence>
<dbReference type="Gene3D" id="2.60.220.50">
    <property type="match status" value="1"/>
</dbReference>
<dbReference type="PRINTS" id="PR00249">
    <property type="entry name" value="GPCRSECRETIN"/>
</dbReference>
<dbReference type="PRINTS" id="PR01694">
    <property type="entry name" value="BAIPRECURSOR"/>
</dbReference>
<accession>A0ABN8QJH5</accession>
<dbReference type="InterPro" id="IPR017981">
    <property type="entry name" value="GPCR_2-like_7TM"/>
</dbReference>
<dbReference type="InterPro" id="IPR000152">
    <property type="entry name" value="EGF-type_Asp/Asn_hydroxyl_site"/>
</dbReference>
<feature type="transmembrane region" description="Helical" evidence="16">
    <location>
        <begin position="1024"/>
        <end position="1047"/>
    </location>
</feature>
<evidence type="ECO:0000256" key="1">
    <source>
        <dbReference type="ARBA" id="ARBA00004651"/>
    </source>
</evidence>
<evidence type="ECO:0000256" key="9">
    <source>
        <dbReference type="ARBA" id="ARBA00023040"/>
    </source>
</evidence>
<dbReference type="PANTHER" id="PTHR12011">
    <property type="entry name" value="ADHESION G-PROTEIN COUPLED RECEPTOR"/>
    <property type="match status" value="1"/>
</dbReference>
<dbReference type="Proteomes" id="UP001159405">
    <property type="component" value="Unassembled WGS sequence"/>
</dbReference>
<evidence type="ECO:0000259" key="21">
    <source>
        <dbReference type="PROSITE" id="PS50853"/>
    </source>
</evidence>
<evidence type="ECO:0000313" key="22">
    <source>
        <dbReference type="EMBL" id="CAH3165749.1"/>
    </source>
</evidence>
<evidence type="ECO:0000259" key="19">
    <source>
        <dbReference type="PROSITE" id="PS50227"/>
    </source>
</evidence>
<dbReference type="SUPFAM" id="SSF81321">
    <property type="entry name" value="Family A G protein-coupled receptor-like"/>
    <property type="match status" value="1"/>
</dbReference>
<feature type="domain" description="G-protein coupled receptors family 2 profile 2" evidence="20">
    <location>
        <begin position="836"/>
        <end position="1077"/>
    </location>
</feature>
<feature type="domain" description="EGF-like" evidence="17">
    <location>
        <begin position="410"/>
        <end position="450"/>
    </location>
</feature>
<dbReference type="CDD" id="cd00054">
    <property type="entry name" value="EGF_CA"/>
    <property type="match status" value="1"/>
</dbReference>
<evidence type="ECO:0000256" key="2">
    <source>
        <dbReference type="ARBA" id="ARBA00022475"/>
    </source>
</evidence>
<keyword evidence="5 16" id="KW-0812">Transmembrane</keyword>
<keyword evidence="9" id="KW-0297">G-protein coupled receptor</keyword>
<evidence type="ECO:0000313" key="23">
    <source>
        <dbReference type="Proteomes" id="UP001159405"/>
    </source>
</evidence>
<dbReference type="InterPro" id="IPR000832">
    <property type="entry name" value="GPCR_2_secretin-like"/>
</dbReference>
<feature type="transmembrane region" description="Helical" evidence="16">
    <location>
        <begin position="1053"/>
        <end position="1076"/>
    </location>
</feature>
<dbReference type="InterPro" id="IPR008077">
    <property type="entry name" value="GPCR_2_brain_angio_inhib"/>
</dbReference>
<evidence type="ECO:0000256" key="13">
    <source>
        <dbReference type="ARBA" id="ARBA00023180"/>
    </source>
</evidence>
<evidence type="ECO:0000256" key="11">
    <source>
        <dbReference type="ARBA" id="ARBA00023157"/>
    </source>
</evidence>
<keyword evidence="6" id="KW-0732">Signal</keyword>
<evidence type="ECO:0000256" key="7">
    <source>
        <dbReference type="ARBA" id="ARBA00022737"/>
    </source>
</evidence>
<dbReference type="InterPro" id="IPR032471">
    <property type="entry name" value="AGRL2-4_GAIN_subdom_A"/>
</dbReference>
<dbReference type="CDD" id="cd00063">
    <property type="entry name" value="FN3"/>
    <property type="match status" value="1"/>
</dbReference>
<dbReference type="Gene3D" id="4.10.1240.10">
    <property type="entry name" value="GPCR, family 2, extracellular hormone receptor domain"/>
    <property type="match status" value="1"/>
</dbReference>
<sequence>MTHHWNFNEPFPYKDKITGQEGTFMGNEEPLKSMDYLRLSGMSCLILGTFADPCLLNMSTCHSGYSLAFWIQPNTNATSPQILLGTARNGSEIHGVFVYQTQVRGNKSLTVAAHVNGLRWKAPIRVSNNTWDFITLTWNVTIRDKLRVFWNGIKVKLSLDENVSDRPLEKLLKLRGSFPGKGVPASLYLESGGFYDEVMTWNRSLKEPEVKRLFQSQMNKLSEITCISTNTTLNITWQTIKRNIFSTRMQGFTVKISRNHQHIKAAEDLNLFINHYFFSRLVPYALYKVRLWLKAESERKRIGALLCRTKEGVPTKVQNLRITAQSSTSLLVQWSPPAQINGILLGYNLTVESTHGKCKRVIVVKEATKYLLTDLKPDLEYTVKIQSYTAAGGSPQTVQKSAKTDKKRTVTDECKKDKNQCHAHALCKNTKGSYYCFCKKGYTGDGHSCVALPVIKGKAEGEYCESELLKNISWMRTEKGKTVRKPCPFGFSGNATRSCSAAGKVSWKKPDLTNCVSRRLLQLKSQTSSQIIQPDFAMSITKDLLRISVNFKHDDLVVSGDLFTAVDILQTLGQKTAINATTKQENATQLIEGVVGVASNLLHDKVMEAWQDSSEASRSSCATKLLISMEDLSLKVASVSNNTNTTSVQTSNIVLRFCSLEKNSFIPEALSFASKDRGLGNTIQMSTSEMYKECNSSECVNQIAFIYMNNIGQLMSTSSLRHAATQNKGDRVRFDHQATLASGVISLSTSLRTSKNFEKPVVIILQNKQNDTDLRPLCVFWKISESASSWSTEGCRVNLANSTHTICYCYHLTSFSVLMQYSPGTYTVKESDETALSVITYVGISISLVALVLALVTFISLTFLRSNRNFAHINLVLSLILAEMLFVIGINKTRYQTACFIIAVFLHYLFLVAFCWMVIEGVILYLMLVKVFPTTSGGPKKKLFFIFSWGIPTIPVASAILINKHGYTTDKHCWLSVEDGFIWSFVGPVLLLCVVNLVFLGMTFKAMANRSTKQTARKPPQMRYWVKACAVLTCLLGTTWLLGVFFFGKSSIVMAYLFNIFNVLQGVFIFMFHCLADERIRAEYKRVICCHGSRRDYVRRKSVKKAGQNKYYSQVTLSSRDVEKKSKPQVCLGKKVTQGFDDHLTHNSFEAEIAEQEPVKSIDRHVKASSFSVIMDQEEPLKGAAMTPALESNQHSCISGLDDSDYQDDDENSVDVFFEDISCSLIDIRKGRRLHDN</sequence>
<evidence type="ECO:0000256" key="8">
    <source>
        <dbReference type="ARBA" id="ARBA00022989"/>
    </source>
</evidence>
<dbReference type="InterPro" id="IPR001879">
    <property type="entry name" value="GPCR_2_extracellular_dom"/>
</dbReference>
<dbReference type="Pfam" id="PF00002">
    <property type="entry name" value="7tm_2"/>
    <property type="match status" value="1"/>
</dbReference>
<comment type="caution">
    <text evidence="15">Lacks conserved residue(s) required for the propagation of feature annotation.</text>
</comment>
<dbReference type="SUPFAM" id="SSF57196">
    <property type="entry name" value="EGF/Laminin"/>
    <property type="match status" value="1"/>
</dbReference>
<feature type="domain" description="Fibronectin type-III" evidence="21">
    <location>
        <begin position="316"/>
        <end position="407"/>
    </location>
</feature>
<dbReference type="Pfam" id="PF16489">
    <property type="entry name" value="GAIN"/>
    <property type="match status" value="1"/>
</dbReference>
<dbReference type="PANTHER" id="PTHR12011:SF347">
    <property type="entry name" value="FI21270P1-RELATED"/>
    <property type="match status" value="1"/>
</dbReference>
<keyword evidence="4" id="KW-0597">Phosphoprotein</keyword>
<keyword evidence="8 16" id="KW-1133">Transmembrane helix</keyword>
<feature type="domain" description="GAIN-B" evidence="18">
    <location>
        <begin position="644"/>
        <end position="825"/>
    </location>
</feature>
<keyword evidence="7" id="KW-0677">Repeat</keyword>
<feature type="transmembrane region" description="Helical" evidence="16">
    <location>
        <begin position="943"/>
        <end position="962"/>
    </location>
</feature>
<dbReference type="InterPro" id="IPR046338">
    <property type="entry name" value="GAIN_dom_sf"/>
</dbReference>
<reference evidence="22 23" key="1">
    <citation type="submission" date="2022-05" db="EMBL/GenBank/DDBJ databases">
        <authorList>
            <consortium name="Genoscope - CEA"/>
            <person name="William W."/>
        </authorList>
    </citation>
    <scope>NUCLEOTIDE SEQUENCE [LARGE SCALE GENOMIC DNA]</scope>
</reference>
<feature type="domain" description="G-protein coupled receptors family 2 profile 1" evidence="19">
    <location>
        <begin position="437"/>
        <end position="519"/>
    </location>
</feature>